<dbReference type="InterPro" id="IPR032869">
    <property type="entry name" value="WHH_dom_containing"/>
</dbReference>
<dbReference type="Pfam" id="PF14414">
    <property type="entry name" value="WHH"/>
    <property type="match status" value="1"/>
</dbReference>
<name>A0A1G8CI53_9SPHI</name>
<keyword evidence="2" id="KW-1185">Reference proteome</keyword>
<dbReference type="Proteomes" id="UP000199643">
    <property type="component" value="Unassembled WGS sequence"/>
</dbReference>
<dbReference type="EMBL" id="FNCH01000025">
    <property type="protein sequence ID" value="SDH45049.1"/>
    <property type="molecule type" value="Genomic_DNA"/>
</dbReference>
<evidence type="ECO:0000313" key="1">
    <source>
        <dbReference type="EMBL" id="SDH45049.1"/>
    </source>
</evidence>
<proteinExistence type="predicted"/>
<accession>A0A1G8CI53</accession>
<reference evidence="2" key="1">
    <citation type="submission" date="2016-10" db="EMBL/GenBank/DDBJ databases">
        <authorList>
            <person name="Varghese N."/>
            <person name="Submissions S."/>
        </authorList>
    </citation>
    <scope>NUCLEOTIDE SEQUENCE [LARGE SCALE GENOMIC DNA]</scope>
    <source>
        <strain evidence="2">DSM 17933</strain>
    </source>
</reference>
<dbReference type="OrthoDB" id="1191296at2"/>
<evidence type="ECO:0000313" key="2">
    <source>
        <dbReference type="Proteomes" id="UP000199643"/>
    </source>
</evidence>
<dbReference type="AlphaFoldDB" id="A0A1G8CI53"/>
<organism evidence="1 2">
    <name type="scientific">Pedobacter terrae</name>
    <dbReference type="NCBI Taxonomy" id="405671"/>
    <lineage>
        <taxon>Bacteria</taxon>
        <taxon>Pseudomonadati</taxon>
        <taxon>Bacteroidota</taxon>
        <taxon>Sphingobacteriia</taxon>
        <taxon>Sphingobacteriales</taxon>
        <taxon>Sphingobacteriaceae</taxon>
        <taxon>Pedobacter</taxon>
    </lineage>
</organism>
<dbReference type="RefSeq" id="WP_090503723.1">
    <property type="nucleotide sequence ID" value="NZ_FNCH01000025.1"/>
</dbReference>
<protein>
    <submittedName>
        <fullName evidence="1">DNase/tRNase domain of colicin-like bacteriocin</fullName>
    </submittedName>
</protein>
<dbReference type="STRING" id="405671.SAMN05421827_1254"/>
<gene>
    <name evidence="1" type="ORF">SAMN05421827_1254</name>
</gene>
<sequence>MDWYLPLNITDVNKAVYFAGNAEIAGYTRLGSRGLGNDEAGNAIRFNYDGSKDIGKLTLDEVTITGQVPSLMDKALDIGISVTPVLGSGRDLYRGLRDGNWWQAGAGFAGFALDLATLGTGSIIKGGLKAGAIGIAEAGAREAAERTVVKAVGSGAQYSVAFEMKLASESYPGVYRGAHFLEANKALTNTIASDATFAASMSELGIVIPKSAAGSIVGKSPVGWVWHHATEKGVMQLVPKSQHTITSAFWNTLHPGGFGGFAIWGKL</sequence>